<dbReference type="Pfam" id="PF00684">
    <property type="entry name" value="DnaJ_CXXCXGXG"/>
    <property type="match status" value="1"/>
</dbReference>
<dbReference type="InterPro" id="IPR001623">
    <property type="entry name" value="DnaJ_domain"/>
</dbReference>
<dbReference type="Pfam" id="PF01556">
    <property type="entry name" value="DnaJ_C"/>
    <property type="match status" value="1"/>
</dbReference>
<keyword evidence="5" id="KW-0143">Chaperone</keyword>
<dbReference type="GO" id="GO:0005737">
    <property type="term" value="C:cytoplasm"/>
    <property type="evidence" value="ECO:0007669"/>
    <property type="project" value="TreeGrafter"/>
</dbReference>
<dbReference type="CDD" id="cd06257">
    <property type="entry name" value="DnaJ"/>
    <property type="match status" value="1"/>
</dbReference>
<evidence type="ECO:0000256" key="5">
    <source>
        <dbReference type="ARBA" id="ARBA00023186"/>
    </source>
</evidence>
<dbReference type="GO" id="GO:0031072">
    <property type="term" value="F:heat shock protein binding"/>
    <property type="evidence" value="ECO:0007669"/>
    <property type="project" value="InterPro"/>
</dbReference>
<dbReference type="FunFam" id="2.60.260.20:FF:000005">
    <property type="entry name" value="Chaperone protein dnaJ 1, mitochondrial"/>
    <property type="match status" value="1"/>
</dbReference>
<comment type="caution">
    <text evidence="8">The sequence shown here is derived from an EMBL/GenBank/DDBJ whole genome shotgun (WGS) entry which is preliminary data.</text>
</comment>
<dbReference type="SUPFAM" id="SSF46565">
    <property type="entry name" value="Chaperone J-domain"/>
    <property type="match status" value="1"/>
</dbReference>
<dbReference type="GO" id="GO:0008270">
    <property type="term" value="F:zinc ion binding"/>
    <property type="evidence" value="ECO:0007669"/>
    <property type="project" value="UniProtKB-KW"/>
</dbReference>
<keyword evidence="1" id="KW-0479">Metal-binding</keyword>
<feature type="domain" description="J" evidence="6">
    <location>
        <begin position="7"/>
        <end position="71"/>
    </location>
</feature>
<protein>
    <submittedName>
        <fullName evidence="8">Chaperone protein DnaJ</fullName>
    </submittedName>
</protein>
<proteinExistence type="inferred from homology"/>
<dbReference type="Gene3D" id="6.20.20.10">
    <property type="match status" value="2"/>
</dbReference>
<keyword evidence="3" id="KW-0863">Zinc-finger</keyword>
<sequence>MTVVERDYYEALGVGRDADQKAIKDAFRRLALKYHPDRNKEPGAEERFKAIAEAYAVLSDPKKRIDYDRGGFAGVAGFSPEDLFGGINFQDIFGAEGFDLGFAGGGLFDRVFGRHRADPVRGDDIEVSLVIPLARVVSGGDEQLHVHHPSACSACKGSGAKAGTAVRECPECRGSGRKTTSSRTSRSKAAVLVQQITVCPSCHGSGRIIDEPCPECAGRGEVSVEETLTVNIPVGVEEGMALRVPRHGLPSRVPGGAPGDLLVVVRSAADSRFSREGADLWHSATLSPAEAALGAELEIPTLDGSVIVTVPPGTQPDSTLRLSGKGLPEFGGVGRGDLYLRLHLRIPESLSEEERKLYQRLRALDHGSSTR</sequence>
<name>A0A1J5SSP0_9ZZZZ</name>
<dbReference type="GO" id="GO:0042026">
    <property type="term" value="P:protein refolding"/>
    <property type="evidence" value="ECO:0007669"/>
    <property type="project" value="TreeGrafter"/>
</dbReference>
<dbReference type="GO" id="GO:0005524">
    <property type="term" value="F:ATP binding"/>
    <property type="evidence" value="ECO:0007669"/>
    <property type="project" value="InterPro"/>
</dbReference>
<evidence type="ECO:0000256" key="4">
    <source>
        <dbReference type="ARBA" id="ARBA00022833"/>
    </source>
</evidence>
<dbReference type="PROSITE" id="PS50076">
    <property type="entry name" value="DNAJ_2"/>
    <property type="match status" value="1"/>
</dbReference>
<dbReference type="CDD" id="cd10719">
    <property type="entry name" value="DnaJ_zf"/>
    <property type="match status" value="1"/>
</dbReference>
<evidence type="ECO:0000256" key="3">
    <source>
        <dbReference type="ARBA" id="ARBA00022771"/>
    </source>
</evidence>
<dbReference type="InterPro" id="IPR008971">
    <property type="entry name" value="HSP40/DnaJ_pept-bd"/>
</dbReference>
<organism evidence="8">
    <name type="scientific">mine drainage metagenome</name>
    <dbReference type="NCBI Taxonomy" id="410659"/>
    <lineage>
        <taxon>unclassified sequences</taxon>
        <taxon>metagenomes</taxon>
        <taxon>ecological metagenomes</taxon>
    </lineage>
</organism>
<dbReference type="HAMAP" id="MF_01152">
    <property type="entry name" value="DnaJ"/>
    <property type="match status" value="1"/>
</dbReference>
<feature type="domain" description="CR-type" evidence="7">
    <location>
        <begin position="139"/>
        <end position="225"/>
    </location>
</feature>
<dbReference type="SUPFAM" id="SSF57938">
    <property type="entry name" value="DnaJ/Hsp40 cysteine-rich domain"/>
    <property type="match status" value="1"/>
</dbReference>
<dbReference type="GO" id="GO:0051082">
    <property type="term" value="F:unfolded protein binding"/>
    <property type="evidence" value="ECO:0007669"/>
    <property type="project" value="InterPro"/>
</dbReference>
<dbReference type="EMBL" id="MLJW01000069">
    <property type="protein sequence ID" value="OIR03070.1"/>
    <property type="molecule type" value="Genomic_DNA"/>
</dbReference>
<dbReference type="FunFam" id="2.10.230.10:FF:000002">
    <property type="entry name" value="Molecular chaperone DnaJ"/>
    <property type="match status" value="1"/>
</dbReference>
<dbReference type="GO" id="GO:0009408">
    <property type="term" value="P:response to heat"/>
    <property type="evidence" value="ECO:0007669"/>
    <property type="project" value="InterPro"/>
</dbReference>
<dbReference type="PROSITE" id="PS00636">
    <property type="entry name" value="DNAJ_1"/>
    <property type="match status" value="1"/>
</dbReference>
<evidence type="ECO:0000313" key="8">
    <source>
        <dbReference type="EMBL" id="OIR03070.1"/>
    </source>
</evidence>
<evidence type="ECO:0000256" key="1">
    <source>
        <dbReference type="ARBA" id="ARBA00022723"/>
    </source>
</evidence>
<evidence type="ECO:0000256" key="2">
    <source>
        <dbReference type="ARBA" id="ARBA00022737"/>
    </source>
</evidence>
<dbReference type="PRINTS" id="PR00625">
    <property type="entry name" value="JDOMAIN"/>
</dbReference>
<dbReference type="AlphaFoldDB" id="A0A1J5SSP0"/>
<dbReference type="SUPFAM" id="SSF49493">
    <property type="entry name" value="HSP40/DnaJ peptide-binding domain"/>
    <property type="match status" value="2"/>
</dbReference>
<accession>A0A1J5SSP0</accession>
<dbReference type="InterPro" id="IPR012724">
    <property type="entry name" value="DnaJ"/>
</dbReference>
<keyword evidence="4" id="KW-0862">Zinc</keyword>
<dbReference type="InterPro" id="IPR002939">
    <property type="entry name" value="DnaJ_C"/>
</dbReference>
<dbReference type="CDD" id="cd10747">
    <property type="entry name" value="DnaJ_C"/>
    <property type="match status" value="1"/>
</dbReference>
<dbReference type="SMART" id="SM00271">
    <property type="entry name" value="DnaJ"/>
    <property type="match status" value="1"/>
</dbReference>
<evidence type="ECO:0000259" key="6">
    <source>
        <dbReference type="PROSITE" id="PS50076"/>
    </source>
</evidence>
<reference evidence="8" key="1">
    <citation type="submission" date="2016-10" db="EMBL/GenBank/DDBJ databases">
        <title>Sequence of Gallionella enrichment culture.</title>
        <authorList>
            <person name="Poehlein A."/>
            <person name="Muehling M."/>
            <person name="Daniel R."/>
        </authorList>
    </citation>
    <scope>NUCLEOTIDE SEQUENCE</scope>
</reference>
<dbReference type="PANTHER" id="PTHR43096:SF10">
    <property type="entry name" value="CHAPERONE PROTEIN DNAJ A6, CHLOROPLASTIC"/>
    <property type="match status" value="1"/>
</dbReference>
<gene>
    <name evidence="8" type="primary">dnaJ_8</name>
    <name evidence="8" type="ORF">GALL_148480</name>
</gene>
<evidence type="ECO:0000259" key="7">
    <source>
        <dbReference type="PROSITE" id="PS51188"/>
    </source>
</evidence>
<dbReference type="Gene3D" id="2.60.260.20">
    <property type="entry name" value="Urease metallochaperone UreE, N-terminal domain"/>
    <property type="match status" value="2"/>
</dbReference>
<dbReference type="Gene3D" id="1.10.287.110">
    <property type="entry name" value="DnaJ domain"/>
    <property type="match status" value="1"/>
</dbReference>
<dbReference type="PANTHER" id="PTHR43096">
    <property type="entry name" value="DNAJ HOMOLOG 1, MITOCHONDRIAL-RELATED"/>
    <property type="match status" value="1"/>
</dbReference>
<dbReference type="InterPro" id="IPR001305">
    <property type="entry name" value="HSP_DnaJ_Cys-rich_dom"/>
</dbReference>
<dbReference type="InterPro" id="IPR036869">
    <property type="entry name" value="J_dom_sf"/>
</dbReference>
<dbReference type="InterPro" id="IPR036410">
    <property type="entry name" value="HSP_DnaJ_Cys-rich_dom_sf"/>
</dbReference>
<dbReference type="InterPro" id="IPR018253">
    <property type="entry name" value="DnaJ_domain_CS"/>
</dbReference>
<dbReference type="Pfam" id="PF00226">
    <property type="entry name" value="DnaJ"/>
    <property type="match status" value="1"/>
</dbReference>
<dbReference type="PROSITE" id="PS51188">
    <property type="entry name" value="ZF_CR"/>
    <property type="match status" value="1"/>
</dbReference>
<keyword evidence="2" id="KW-0677">Repeat</keyword>